<keyword evidence="4" id="KW-0479">Metal-binding</keyword>
<dbReference type="Pfam" id="PF02146">
    <property type="entry name" value="SIR2"/>
    <property type="match status" value="1"/>
</dbReference>
<dbReference type="InterPro" id="IPR026591">
    <property type="entry name" value="Sirtuin_cat_small_dom_sf"/>
</dbReference>
<reference evidence="6 7" key="1">
    <citation type="submission" date="2023-11" db="EMBL/GenBank/DDBJ databases">
        <title>Novel species in genus Nocardioides.</title>
        <authorList>
            <person name="Zhou H."/>
        </authorList>
    </citation>
    <scope>NUCLEOTIDE SEQUENCE [LARGE SCALE GENOMIC DNA]</scope>
    <source>
        <strain evidence="6 7">S-58</strain>
    </source>
</reference>
<dbReference type="PANTHER" id="PTHR11085">
    <property type="entry name" value="NAD-DEPENDENT PROTEIN DEACYLASE SIRTUIN-5, MITOCHONDRIAL-RELATED"/>
    <property type="match status" value="1"/>
</dbReference>
<evidence type="ECO:0000313" key="7">
    <source>
        <dbReference type="Proteomes" id="UP001291999"/>
    </source>
</evidence>
<dbReference type="InterPro" id="IPR026590">
    <property type="entry name" value="Ssirtuin_cat_dom"/>
</dbReference>
<proteinExistence type="predicted"/>
<feature type="binding site" evidence="4">
    <location>
        <position position="195"/>
    </location>
    <ligand>
        <name>Zn(2+)</name>
        <dbReference type="ChEBI" id="CHEBI:29105"/>
    </ligand>
</feature>
<comment type="caution">
    <text evidence="6">The sequence shown here is derived from an EMBL/GenBank/DDBJ whole genome shotgun (WGS) entry which is preliminary data.</text>
</comment>
<dbReference type="PANTHER" id="PTHR11085:SF10">
    <property type="entry name" value="NAD-DEPENDENT PROTEIN DEACYLASE SIRTUIN-5, MITOCHONDRIAL-RELATED"/>
    <property type="match status" value="1"/>
</dbReference>
<sequence>MTLSRSAYADAPAERPDVAAEVDPAAVEAALDLLATRPVVVLTGAGLSTDSGIPDYRGPGAPARAPMTYQEFVATPEAQRRYWARSHVGWQRMGHAVPNDGHRALAAVDPLMLVTQNVDGLHEAAGSRRLVALHGRVADVVCLGCRSTSSRAELERVLDELNPDWVERHASVASNPDGDVDLDDTADFVVPACACGGPLKPDVVFFGENVPPDRVARCYAAVEALGTGGALLVAGSSLTVMSGLRFVKRAAQGGTPIVVVNRGATRGDPLASYKLEVGCSDFLTALAGRVSVVSGASGFPA</sequence>
<protein>
    <recommendedName>
        <fullName evidence="1">protein acetyllysine N-acetyltransferase</fullName>
        <ecNumber evidence="1">2.3.1.286</ecNumber>
    </recommendedName>
</protein>
<evidence type="ECO:0000256" key="1">
    <source>
        <dbReference type="ARBA" id="ARBA00012928"/>
    </source>
</evidence>
<organism evidence="6 7">
    <name type="scientific">Nocardioides renjunii</name>
    <dbReference type="NCBI Taxonomy" id="3095075"/>
    <lineage>
        <taxon>Bacteria</taxon>
        <taxon>Bacillati</taxon>
        <taxon>Actinomycetota</taxon>
        <taxon>Actinomycetes</taxon>
        <taxon>Propionibacteriales</taxon>
        <taxon>Nocardioidaceae</taxon>
        <taxon>Nocardioides</taxon>
    </lineage>
</organism>
<dbReference type="Gene3D" id="3.40.50.1220">
    <property type="entry name" value="TPP-binding domain"/>
    <property type="match status" value="1"/>
</dbReference>
<dbReference type="SUPFAM" id="SSF52467">
    <property type="entry name" value="DHS-like NAD/FAD-binding domain"/>
    <property type="match status" value="1"/>
</dbReference>
<dbReference type="GO" id="GO:0034979">
    <property type="term" value="F:NAD-dependent protein lysine deacetylase activity"/>
    <property type="evidence" value="ECO:0007669"/>
    <property type="project" value="UniProtKB-EC"/>
</dbReference>
<dbReference type="Gene3D" id="3.30.1600.10">
    <property type="entry name" value="SIR2/SIRT2 'Small Domain"/>
    <property type="match status" value="1"/>
</dbReference>
<evidence type="ECO:0000256" key="3">
    <source>
        <dbReference type="ARBA" id="ARBA00023027"/>
    </source>
</evidence>
<keyword evidence="4" id="KW-0862">Zinc</keyword>
<feature type="binding site" evidence="4">
    <location>
        <position position="145"/>
    </location>
    <ligand>
        <name>Zn(2+)</name>
        <dbReference type="ChEBI" id="CHEBI:29105"/>
    </ligand>
</feature>
<dbReference type="EMBL" id="JAXQPW010000001">
    <property type="protein sequence ID" value="MDZ5660753.1"/>
    <property type="molecule type" value="Genomic_DNA"/>
</dbReference>
<dbReference type="InterPro" id="IPR003000">
    <property type="entry name" value="Sirtuin"/>
</dbReference>
<feature type="active site" description="Proton acceptor" evidence="4">
    <location>
        <position position="134"/>
    </location>
</feature>
<keyword evidence="3" id="KW-0520">NAD</keyword>
<keyword evidence="2 6" id="KW-0808">Transferase</keyword>
<dbReference type="PROSITE" id="PS50305">
    <property type="entry name" value="SIRTUIN"/>
    <property type="match status" value="1"/>
</dbReference>
<dbReference type="InterPro" id="IPR050134">
    <property type="entry name" value="NAD-dep_sirtuin_deacylases"/>
</dbReference>
<feature type="binding site" evidence="4">
    <location>
        <position position="193"/>
    </location>
    <ligand>
        <name>Zn(2+)</name>
        <dbReference type="ChEBI" id="CHEBI:29105"/>
    </ligand>
</feature>
<keyword evidence="6" id="KW-0012">Acyltransferase</keyword>
<feature type="binding site" evidence="4">
    <location>
        <position position="142"/>
    </location>
    <ligand>
        <name>Zn(2+)</name>
        <dbReference type="ChEBI" id="CHEBI:29105"/>
    </ligand>
</feature>
<evidence type="ECO:0000256" key="4">
    <source>
        <dbReference type="PROSITE-ProRule" id="PRU00236"/>
    </source>
</evidence>
<evidence type="ECO:0000256" key="2">
    <source>
        <dbReference type="ARBA" id="ARBA00022679"/>
    </source>
</evidence>
<feature type="domain" description="Deacetylase sirtuin-type" evidence="5">
    <location>
        <begin position="20"/>
        <end position="301"/>
    </location>
</feature>
<evidence type="ECO:0000259" key="5">
    <source>
        <dbReference type="PROSITE" id="PS50305"/>
    </source>
</evidence>
<dbReference type="Proteomes" id="UP001291999">
    <property type="component" value="Unassembled WGS sequence"/>
</dbReference>
<name>A0ABU5K723_9ACTN</name>
<keyword evidence="7" id="KW-1185">Reference proteome</keyword>
<dbReference type="RefSeq" id="WP_322423186.1">
    <property type="nucleotide sequence ID" value="NZ_JAXQPW010000001.1"/>
</dbReference>
<evidence type="ECO:0000313" key="6">
    <source>
        <dbReference type="EMBL" id="MDZ5660753.1"/>
    </source>
</evidence>
<dbReference type="EC" id="2.3.1.286" evidence="1"/>
<accession>A0ABU5K723</accession>
<gene>
    <name evidence="6" type="ORF">SFC79_03165</name>
</gene>
<dbReference type="InterPro" id="IPR029035">
    <property type="entry name" value="DHS-like_NAD/FAD-binding_dom"/>
</dbReference>